<sequence>MRPVPHHPPRTDNGRAREGMHTYDALSGRATACCMTVSSVFPAWTQPAGQGNGMSADHQDGAHDAQEFGQLSLSVAGSPLRTYWLTLSRTTIGRRATNTLVLDDLTVSGEHAVLLVGLQDVVIQDLGSRNGTLLNGRPVARALLSDGDCIDIGIYRLVYSQHRTVNLANEGQGAGTPQQAVATPFPQLSLGAPGLLQRLTPDLFRPEGAAPRQESEGAAPHQEPDGAAASGASSIPGNTALPGDAMVPGAPAPGADTGSSLHPHAPSGSGASGTFSGFGPDMSFGLDRTSGAPAGFTEGFSRVPHLPPTPLGPSLLAPTALGSSHPGSSLSSPLGPSTLPPAPPPMPRVRPALNNGAGHRGASLRFLGGHDAGRLLVIDRPIVSIRNGVGQVAVVSCREGGFFLTHVEGQAYPLVNGESIGLGAHPLRNHDLIELNGTIIQFSQCTPGAA</sequence>
<evidence type="ECO:0000313" key="3">
    <source>
        <dbReference type="EMBL" id="RRN44261.1"/>
    </source>
</evidence>
<feature type="compositionally biased region" description="Pro residues" evidence="1">
    <location>
        <begin position="338"/>
        <end position="348"/>
    </location>
</feature>
<feature type="compositionally biased region" description="Low complexity" evidence="1">
    <location>
        <begin position="265"/>
        <end position="280"/>
    </location>
</feature>
<feature type="compositionally biased region" description="Low complexity" evidence="1">
    <location>
        <begin position="321"/>
        <end position="337"/>
    </location>
</feature>
<feature type="region of interest" description="Disordered" evidence="1">
    <location>
        <begin position="206"/>
        <end position="357"/>
    </location>
</feature>
<evidence type="ECO:0000259" key="2">
    <source>
        <dbReference type="PROSITE" id="PS50006"/>
    </source>
</evidence>
<dbReference type="InterPro" id="IPR050923">
    <property type="entry name" value="Cell_Proc_Reg/RNA_Proc"/>
</dbReference>
<reference evidence="3 4" key="1">
    <citation type="submission" date="2018-11" db="EMBL/GenBank/DDBJ databases">
        <title>Genome sequencing of Lautropia sp. KCOM 2505 (= ChDC F240).</title>
        <authorList>
            <person name="Kook J.-K."/>
            <person name="Park S.-N."/>
            <person name="Lim Y.K."/>
        </authorList>
    </citation>
    <scope>NUCLEOTIDE SEQUENCE [LARGE SCALE GENOMIC DNA]</scope>
    <source>
        <strain evidence="3 4">KCOM 2505</strain>
    </source>
</reference>
<gene>
    <name evidence="3" type="ORF">EHV23_13095</name>
</gene>
<dbReference type="Pfam" id="PF00498">
    <property type="entry name" value="FHA"/>
    <property type="match status" value="1"/>
</dbReference>
<dbReference type="Gene3D" id="2.60.200.20">
    <property type="match status" value="1"/>
</dbReference>
<dbReference type="SUPFAM" id="SSF49879">
    <property type="entry name" value="SMAD/FHA domain"/>
    <property type="match status" value="1"/>
</dbReference>
<evidence type="ECO:0000313" key="4">
    <source>
        <dbReference type="Proteomes" id="UP000270261"/>
    </source>
</evidence>
<accession>A0A426FNJ1</accession>
<evidence type="ECO:0000256" key="1">
    <source>
        <dbReference type="SAM" id="MobiDB-lite"/>
    </source>
</evidence>
<dbReference type="Proteomes" id="UP000270261">
    <property type="component" value="Unassembled WGS sequence"/>
</dbReference>
<proteinExistence type="predicted"/>
<protein>
    <submittedName>
        <fullName evidence="3">FHA domain-containing protein</fullName>
    </submittedName>
</protein>
<dbReference type="InterPro" id="IPR008984">
    <property type="entry name" value="SMAD_FHA_dom_sf"/>
</dbReference>
<organism evidence="3 4">
    <name type="scientific">Lautropia dentalis</name>
    <dbReference type="NCBI Taxonomy" id="2490857"/>
    <lineage>
        <taxon>Bacteria</taxon>
        <taxon>Pseudomonadati</taxon>
        <taxon>Pseudomonadota</taxon>
        <taxon>Betaproteobacteria</taxon>
        <taxon>Burkholderiales</taxon>
        <taxon>Burkholderiaceae</taxon>
        <taxon>Lautropia</taxon>
    </lineage>
</organism>
<keyword evidence="4" id="KW-1185">Reference proteome</keyword>
<dbReference type="InterPro" id="IPR000253">
    <property type="entry name" value="FHA_dom"/>
</dbReference>
<dbReference type="PROSITE" id="PS50006">
    <property type="entry name" value="FHA_DOMAIN"/>
    <property type="match status" value="1"/>
</dbReference>
<name>A0A426FNJ1_9BURK</name>
<dbReference type="SMART" id="SM00240">
    <property type="entry name" value="FHA"/>
    <property type="match status" value="1"/>
</dbReference>
<feature type="domain" description="FHA" evidence="2">
    <location>
        <begin position="90"/>
        <end position="139"/>
    </location>
</feature>
<comment type="caution">
    <text evidence="3">The sequence shown here is derived from an EMBL/GenBank/DDBJ whole genome shotgun (WGS) entry which is preliminary data.</text>
</comment>
<dbReference type="EMBL" id="RRUE01000002">
    <property type="protein sequence ID" value="RRN44261.1"/>
    <property type="molecule type" value="Genomic_DNA"/>
</dbReference>
<dbReference type="CDD" id="cd00060">
    <property type="entry name" value="FHA"/>
    <property type="match status" value="1"/>
</dbReference>
<dbReference type="AlphaFoldDB" id="A0A426FNJ1"/>
<dbReference type="PANTHER" id="PTHR23308">
    <property type="entry name" value="NUCLEAR INHIBITOR OF PROTEIN PHOSPHATASE-1"/>
    <property type="match status" value="1"/>
</dbReference>